<reference evidence="3" key="1">
    <citation type="journal article" date="2019" name="Int. J. Syst. Evol. Microbiol.">
        <title>The Global Catalogue of Microorganisms (GCM) 10K type strain sequencing project: providing services to taxonomists for standard genome sequencing and annotation.</title>
        <authorList>
            <consortium name="The Broad Institute Genomics Platform"/>
            <consortium name="The Broad Institute Genome Sequencing Center for Infectious Disease"/>
            <person name="Wu L."/>
            <person name="Ma J."/>
        </authorList>
    </citation>
    <scope>NUCLEOTIDE SEQUENCE [LARGE SCALE GENOMIC DNA]</scope>
    <source>
        <strain evidence="3">KCTC 42986</strain>
    </source>
</reference>
<feature type="non-terminal residue" evidence="2">
    <location>
        <position position="1"/>
    </location>
</feature>
<feature type="domain" description="TraG P-loop" evidence="1">
    <location>
        <begin position="65"/>
        <end position="164"/>
    </location>
</feature>
<organism evidence="2 3">
    <name type="scientific">Undibacterium arcticum</name>
    <dbReference type="NCBI Taxonomy" id="1762892"/>
    <lineage>
        <taxon>Bacteria</taxon>
        <taxon>Pseudomonadati</taxon>
        <taxon>Pseudomonadota</taxon>
        <taxon>Betaproteobacteria</taxon>
        <taxon>Burkholderiales</taxon>
        <taxon>Oxalobacteraceae</taxon>
        <taxon>Undibacterium</taxon>
    </lineage>
</organism>
<name>A0ABV7F5J1_9BURK</name>
<keyword evidence="3" id="KW-1185">Reference proteome</keyword>
<evidence type="ECO:0000313" key="3">
    <source>
        <dbReference type="Proteomes" id="UP001595530"/>
    </source>
</evidence>
<dbReference type="Gene3D" id="3.40.50.300">
    <property type="entry name" value="P-loop containing nucleotide triphosphate hydrolases"/>
    <property type="match status" value="1"/>
</dbReference>
<protein>
    <submittedName>
        <fullName evidence="2">Type IV secretion system protein VirB4</fullName>
    </submittedName>
</protein>
<dbReference type="InterPro" id="IPR043964">
    <property type="entry name" value="P-loop_TraG"/>
</dbReference>
<proteinExistence type="predicted"/>
<dbReference type="PANTHER" id="PTHR30121:SF12">
    <property type="entry name" value="TYPE IV SECRETION SYSTEM PROTEIN CAGE"/>
    <property type="match status" value="1"/>
</dbReference>
<dbReference type="SUPFAM" id="SSF52540">
    <property type="entry name" value="P-loop containing nucleoside triphosphate hydrolases"/>
    <property type="match status" value="1"/>
</dbReference>
<dbReference type="InterPro" id="IPR027417">
    <property type="entry name" value="P-loop_NTPase"/>
</dbReference>
<gene>
    <name evidence="2" type="ORF">ACFOFO_19890</name>
</gene>
<evidence type="ECO:0000259" key="1">
    <source>
        <dbReference type="Pfam" id="PF19044"/>
    </source>
</evidence>
<dbReference type="EMBL" id="JBHRTP010000071">
    <property type="protein sequence ID" value="MFC3110195.1"/>
    <property type="molecule type" value="Genomic_DNA"/>
</dbReference>
<comment type="caution">
    <text evidence="2">The sequence shown here is derived from an EMBL/GenBank/DDBJ whole genome shotgun (WGS) entry which is preliminary data.</text>
</comment>
<dbReference type="Proteomes" id="UP001595530">
    <property type="component" value="Unassembled WGS sequence"/>
</dbReference>
<accession>A0ABV7F5J1</accession>
<dbReference type="CDD" id="cd01127">
    <property type="entry name" value="TrwB_TraG_TraD_VirD4"/>
    <property type="match status" value="1"/>
</dbReference>
<sequence>QAEDDEVLLTAMTQLREQPAENWNLSNYTYNIANNELKRQFQTWTGSGLYAKYFDNYEDEFNLNPFVSIEMGGLMDTDVAAPFMEYAFFRVNQMLDGRPTLIYIEECWFMLANATFAARINDWLKTLRKKNAFVIMATQSLQEIATSDIFATIIDNMQNRIYLANPNAFAHRELYETKFQLNGAQIDRIATAIPKQQYYIVTPKLSRMVNAKFPKEIMACTAADERSKSIFRKHYKNGNGSNNWKFDYVAERVS</sequence>
<evidence type="ECO:0000313" key="2">
    <source>
        <dbReference type="EMBL" id="MFC3110195.1"/>
    </source>
</evidence>
<dbReference type="Pfam" id="PF19044">
    <property type="entry name" value="P-loop_TraG"/>
    <property type="match status" value="1"/>
</dbReference>
<dbReference type="PANTHER" id="PTHR30121">
    <property type="entry name" value="UNCHARACTERIZED PROTEIN YJGR-RELATED"/>
    <property type="match status" value="1"/>
</dbReference>
<dbReference type="InterPro" id="IPR051162">
    <property type="entry name" value="T4SS_component"/>
</dbReference>